<reference evidence="1" key="2">
    <citation type="submission" date="2022-10" db="EMBL/GenBank/DDBJ databases">
        <authorList>
            <consortium name="ENA_rothamsted_submissions"/>
            <consortium name="culmorum"/>
            <person name="King R."/>
        </authorList>
    </citation>
    <scope>NUCLEOTIDE SEQUENCE</scope>
</reference>
<evidence type="ECO:0000313" key="1">
    <source>
        <dbReference type="EMBL" id="CAG9809739.1"/>
    </source>
</evidence>
<sequence length="87" mass="9905">MEMSRAGNSGNVFPFPSRVEGFLDCCDLFKAKESISTYSYNKAHVSLQKSTSFEVMPLLQIQLKHKFQLQPIIFQILNAKYGAELED</sequence>
<dbReference type="Proteomes" id="UP001153620">
    <property type="component" value="Chromosome 3"/>
</dbReference>
<organism evidence="1 2">
    <name type="scientific">Chironomus riparius</name>
    <dbReference type="NCBI Taxonomy" id="315576"/>
    <lineage>
        <taxon>Eukaryota</taxon>
        <taxon>Metazoa</taxon>
        <taxon>Ecdysozoa</taxon>
        <taxon>Arthropoda</taxon>
        <taxon>Hexapoda</taxon>
        <taxon>Insecta</taxon>
        <taxon>Pterygota</taxon>
        <taxon>Neoptera</taxon>
        <taxon>Endopterygota</taxon>
        <taxon>Diptera</taxon>
        <taxon>Nematocera</taxon>
        <taxon>Chironomoidea</taxon>
        <taxon>Chironomidae</taxon>
        <taxon>Chironominae</taxon>
        <taxon>Chironomus</taxon>
    </lineage>
</organism>
<protein>
    <submittedName>
        <fullName evidence="1">Uncharacterized protein</fullName>
    </submittedName>
</protein>
<keyword evidence="2" id="KW-1185">Reference proteome</keyword>
<dbReference type="AlphaFoldDB" id="A0A9N9WXQ4"/>
<accession>A0A9N9WXQ4</accession>
<proteinExistence type="predicted"/>
<evidence type="ECO:0000313" key="2">
    <source>
        <dbReference type="Proteomes" id="UP001153620"/>
    </source>
</evidence>
<reference evidence="1" key="1">
    <citation type="submission" date="2022-01" db="EMBL/GenBank/DDBJ databases">
        <authorList>
            <person name="King R."/>
        </authorList>
    </citation>
    <scope>NUCLEOTIDE SEQUENCE</scope>
</reference>
<dbReference type="EMBL" id="OU895879">
    <property type="protein sequence ID" value="CAG9809739.1"/>
    <property type="molecule type" value="Genomic_DNA"/>
</dbReference>
<name>A0A9N9WXQ4_9DIPT</name>
<gene>
    <name evidence="1" type="ORF">CHIRRI_LOCUS12559</name>
</gene>